<dbReference type="InterPro" id="IPR002156">
    <property type="entry name" value="RNaseH_domain"/>
</dbReference>
<dbReference type="EMBL" id="UZAU01000736">
    <property type="status" value="NOT_ANNOTATED_CDS"/>
    <property type="molecule type" value="Genomic_DNA"/>
</dbReference>
<dbReference type="Gene3D" id="3.30.420.10">
    <property type="entry name" value="Ribonuclease H-like superfamily/Ribonuclease H"/>
    <property type="match status" value="1"/>
</dbReference>
<feature type="domain" description="RNase H type-1" evidence="1">
    <location>
        <begin position="55"/>
        <end position="144"/>
    </location>
</feature>
<dbReference type="Pfam" id="PF13456">
    <property type="entry name" value="RVT_3"/>
    <property type="match status" value="1"/>
</dbReference>
<sequence length="164" mass="17847">MDSHQMGNAGPGFSDPNVPWCCKVDASISDDVVGFAAIQINDADVGESLVYFGWTKVRGVLEGELLGIALALRMAKERQTAVVKIETDSLIAASAFENAHLPYGWDTYPLFRDCLNLCKSFDKVSVCHVNRENNVLVDALASWARVHKVEATGLLRDVAPSCGY</sequence>
<evidence type="ECO:0000313" key="2">
    <source>
        <dbReference type="EnsemblPlants" id="cds.evm.model.09.780"/>
    </source>
</evidence>
<proteinExistence type="predicted"/>
<reference evidence="2" key="1">
    <citation type="submission" date="2018-11" db="EMBL/GenBank/DDBJ databases">
        <authorList>
            <person name="Grassa J C."/>
        </authorList>
    </citation>
    <scope>NUCLEOTIDE SEQUENCE [LARGE SCALE GENOMIC DNA]</scope>
</reference>
<dbReference type="Proteomes" id="UP000596661">
    <property type="component" value="Chromosome 9"/>
</dbReference>
<dbReference type="GO" id="GO:0004523">
    <property type="term" value="F:RNA-DNA hybrid ribonuclease activity"/>
    <property type="evidence" value="ECO:0007669"/>
    <property type="project" value="InterPro"/>
</dbReference>
<dbReference type="PANTHER" id="PTHR47074:SF11">
    <property type="entry name" value="REVERSE TRANSCRIPTASE-LIKE PROTEIN"/>
    <property type="match status" value="1"/>
</dbReference>
<name>A0A803QHC4_CANSA</name>
<accession>A0A803QHC4</accession>
<dbReference type="EnsemblPlants" id="evm.model.09.780">
    <property type="protein sequence ID" value="cds.evm.model.09.780"/>
    <property type="gene ID" value="evm.TU.09.780"/>
</dbReference>
<dbReference type="CDD" id="cd06222">
    <property type="entry name" value="RNase_H_like"/>
    <property type="match status" value="1"/>
</dbReference>
<dbReference type="InterPro" id="IPR044730">
    <property type="entry name" value="RNase_H-like_dom_plant"/>
</dbReference>
<dbReference type="InterPro" id="IPR052929">
    <property type="entry name" value="RNase_H-like_EbsB-rel"/>
</dbReference>
<dbReference type="PANTHER" id="PTHR47074">
    <property type="entry name" value="BNAC02G40300D PROTEIN"/>
    <property type="match status" value="1"/>
</dbReference>
<dbReference type="AlphaFoldDB" id="A0A803QHC4"/>
<protein>
    <recommendedName>
        <fullName evidence="1">RNase H type-1 domain-containing protein</fullName>
    </recommendedName>
</protein>
<dbReference type="GO" id="GO:0003676">
    <property type="term" value="F:nucleic acid binding"/>
    <property type="evidence" value="ECO:0007669"/>
    <property type="project" value="InterPro"/>
</dbReference>
<dbReference type="InterPro" id="IPR036397">
    <property type="entry name" value="RNaseH_sf"/>
</dbReference>
<organism evidence="2 3">
    <name type="scientific">Cannabis sativa</name>
    <name type="common">Hemp</name>
    <name type="synonym">Marijuana</name>
    <dbReference type="NCBI Taxonomy" id="3483"/>
    <lineage>
        <taxon>Eukaryota</taxon>
        <taxon>Viridiplantae</taxon>
        <taxon>Streptophyta</taxon>
        <taxon>Embryophyta</taxon>
        <taxon>Tracheophyta</taxon>
        <taxon>Spermatophyta</taxon>
        <taxon>Magnoliopsida</taxon>
        <taxon>eudicotyledons</taxon>
        <taxon>Gunneridae</taxon>
        <taxon>Pentapetalae</taxon>
        <taxon>rosids</taxon>
        <taxon>fabids</taxon>
        <taxon>Rosales</taxon>
        <taxon>Cannabaceae</taxon>
        <taxon>Cannabis</taxon>
    </lineage>
</organism>
<evidence type="ECO:0000259" key="1">
    <source>
        <dbReference type="Pfam" id="PF13456"/>
    </source>
</evidence>
<reference evidence="2" key="2">
    <citation type="submission" date="2021-03" db="UniProtKB">
        <authorList>
            <consortium name="EnsemblPlants"/>
        </authorList>
    </citation>
    <scope>IDENTIFICATION</scope>
</reference>
<evidence type="ECO:0000313" key="3">
    <source>
        <dbReference type="Proteomes" id="UP000596661"/>
    </source>
</evidence>
<dbReference type="Gramene" id="evm.model.09.780">
    <property type="protein sequence ID" value="cds.evm.model.09.780"/>
    <property type="gene ID" value="evm.TU.09.780"/>
</dbReference>
<keyword evidence="3" id="KW-1185">Reference proteome</keyword>
<dbReference type="SUPFAM" id="SSF53098">
    <property type="entry name" value="Ribonuclease H-like"/>
    <property type="match status" value="1"/>
</dbReference>
<dbReference type="InterPro" id="IPR012337">
    <property type="entry name" value="RNaseH-like_sf"/>
</dbReference>